<dbReference type="InterPro" id="IPR036514">
    <property type="entry name" value="SGNH_hydro_sf"/>
</dbReference>
<proteinExistence type="predicted"/>
<evidence type="ECO:0008006" key="4">
    <source>
        <dbReference type="Google" id="ProtNLM"/>
    </source>
</evidence>
<evidence type="ECO:0000313" key="3">
    <source>
        <dbReference type="Proteomes" id="UP000694892"/>
    </source>
</evidence>
<feature type="compositionally biased region" description="Basic and acidic residues" evidence="1">
    <location>
        <begin position="192"/>
        <end position="201"/>
    </location>
</feature>
<dbReference type="SUPFAM" id="SSF52266">
    <property type="entry name" value="SGNH hydrolase"/>
    <property type="match status" value="1"/>
</dbReference>
<sequence length="232" mass="26689">MDSNGKYINSRRLFPGKQVTKIHCETTERASEIIQKTFSSEPTHIVLHTGTNNINNKEEDIVGKLFQLTETAQKRFPCSMIILSSLFPRRDIPHHIIQNINAELVDKISSIRNTQLAQHSPITPHHPYDEKHLNKQGVSLLAKEIKDIVLNRPHRPGTNHINPNTEPTTIVRRPQTLSVITQNRNSTYPKGESQRWHEYRKPPPQNWTQRIPNASNMEEIGHLLSTLCNKLM</sequence>
<dbReference type="OMA" id="HCETTER"/>
<dbReference type="AlphaFoldDB" id="A0A974H5P5"/>
<name>A0A974H5P5_XENLA</name>
<evidence type="ECO:0000256" key="1">
    <source>
        <dbReference type="SAM" id="MobiDB-lite"/>
    </source>
</evidence>
<gene>
    <name evidence="2" type="ORF">XELAEV_18042006mg</name>
</gene>
<feature type="region of interest" description="Disordered" evidence="1">
    <location>
        <begin position="185"/>
        <end position="206"/>
    </location>
</feature>
<dbReference type="Gene3D" id="3.40.50.1110">
    <property type="entry name" value="SGNH hydrolase"/>
    <property type="match status" value="1"/>
</dbReference>
<organism evidence="2 3">
    <name type="scientific">Xenopus laevis</name>
    <name type="common">African clawed frog</name>
    <dbReference type="NCBI Taxonomy" id="8355"/>
    <lineage>
        <taxon>Eukaryota</taxon>
        <taxon>Metazoa</taxon>
        <taxon>Chordata</taxon>
        <taxon>Craniata</taxon>
        <taxon>Vertebrata</taxon>
        <taxon>Euteleostomi</taxon>
        <taxon>Amphibia</taxon>
        <taxon>Batrachia</taxon>
        <taxon>Anura</taxon>
        <taxon>Pipoidea</taxon>
        <taxon>Pipidae</taxon>
        <taxon>Xenopodinae</taxon>
        <taxon>Xenopus</taxon>
        <taxon>Xenopus</taxon>
    </lineage>
</organism>
<accession>A0A974H5P5</accession>
<reference evidence="3" key="1">
    <citation type="journal article" date="2016" name="Nature">
        <title>Genome evolution in the allotetraploid frog Xenopus laevis.</title>
        <authorList>
            <person name="Session A.M."/>
            <person name="Uno Y."/>
            <person name="Kwon T."/>
            <person name="Chapman J.A."/>
            <person name="Toyoda A."/>
            <person name="Takahashi S."/>
            <person name="Fukui A."/>
            <person name="Hikosaka A."/>
            <person name="Suzuki A."/>
            <person name="Kondo M."/>
            <person name="van Heeringen S.J."/>
            <person name="Quigley I."/>
            <person name="Heinz S."/>
            <person name="Ogino H."/>
            <person name="Ochi H."/>
            <person name="Hellsten U."/>
            <person name="Lyons J.B."/>
            <person name="Simakov O."/>
            <person name="Putnam N."/>
            <person name="Stites J."/>
            <person name="Kuroki Y."/>
            <person name="Tanaka T."/>
            <person name="Michiue T."/>
            <person name="Watanabe M."/>
            <person name="Bogdanovic O."/>
            <person name="Lister R."/>
            <person name="Georgiou G."/>
            <person name="Paranjpe S.S."/>
            <person name="van Kruijsbergen I."/>
            <person name="Shu S."/>
            <person name="Carlson J."/>
            <person name="Kinoshita T."/>
            <person name="Ohta Y."/>
            <person name="Mawaribuchi S."/>
            <person name="Jenkins J."/>
            <person name="Grimwood J."/>
            <person name="Schmutz J."/>
            <person name="Mitros T."/>
            <person name="Mozaffari S.V."/>
            <person name="Suzuki Y."/>
            <person name="Haramoto Y."/>
            <person name="Yamamoto T.S."/>
            <person name="Takagi C."/>
            <person name="Heald R."/>
            <person name="Miller K."/>
            <person name="Haudenschild C."/>
            <person name="Kitzman J."/>
            <person name="Nakayama T."/>
            <person name="Izutsu Y."/>
            <person name="Robert J."/>
            <person name="Fortriede J."/>
            <person name="Burns K."/>
            <person name="Lotay V."/>
            <person name="Karimi K."/>
            <person name="Yasuoka Y."/>
            <person name="Dichmann D.S."/>
            <person name="Flajnik M.F."/>
            <person name="Houston D.W."/>
            <person name="Shendure J."/>
            <person name="DuPasquier L."/>
            <person name="Vize P.D."/>
            <person name="Zorn A.M."/>
            <person name="Ito M."/>
            <person name="Marcotte E.M."/>
            <person name="Wallingford J.B."/>
            <person name="Ito Y."/>
            <person name="Asashima M."/>
            <person name="Ueno N."/>
            <person name="Matsuda Y."/>
            <person name="Veenstra G.J."/>
            <person name="Fujiyama A."/>
            <person name="Harland R.M."/>
            <person name="Taira M."/>
            <person name="Rokhsar D.S."/>
        </authorList>
    </citation>
    <scope>NUCLEOTIDE SEQUENCE [LARGE SCALE GENOMIC DNA]</scope>
    <source>
        <strain evidence="3">J</strain>
    </source>
</reference>
<evidence type="ECO:0000313" key="2">
    <source>
        <dbReference type="EMBL" id="OCT65762.1"/>
    </source>
</evidence>
<dbReference type="EMBL" id="CM004481">
    <property type="protein sequence ID" value="OCT65762.1"/>
    <property type="molecule type" value="Genomic_DNA"/>
</dbReference>
<protein>
    <recommendedName>
        <fullName evidence="4">Scavenger receptor cysteine-rich type 1 M130</fullName>
    </recommendedName>
</protein>
<dbReference type="Proteomes" id="UP000694892">
    <property type="component" value="Chromosome 8S"/>
</dbReference>